<dbReference type="RefSeq" id="WP_110394626.1">
    <property type="nucleotide sequence ID" value="NZ_JBHUHB010000001.1"/>
</dbReference>
<feature type="compositionally biased region" description="Acidic residues" evidence="1">
    <location>
        <begin position="30"/>
        <end position="53"/>
    </location>
</feature>
<keyword evidence="4" id="KW-1185">Reference proteome</keyword>
<evidence type="ECO:0000256" key="1">
    <source>
        <dbReference type="SAM" id="MobiDB-lite"/>
    </source>
</evidence>
<dbReference type="PROSITE" id="PS51257">
    <property type="entry name" value="PROKAR_LIPOPROTEIN"/>
    <property type="match status" value="1"/>
</dbReference>
<name>A0A2V3W9A3_9BACI</name>
<evidence type="ECO:0008006" key="5">
    <source>
        <dbReference type="Google" id="ProtNLM"/>
    </source>
</evidence>
<dbReference type="AlphaFoldDB" id="A0A2V3W9A3"/>
<organism evidence="3 4">
    <name type="scientific">Pseudogracilibacillus auburnensis</name>
    <dbReference type="NCBI Taxonomy" id="1494959"/>
    <lineage>
        <taxon>Bacteria</taxon>
        <taxon>Bacillati</taxon>
        <taxon>Bacillota</taxon>
        <taxon>Bacilli</taxon>
        <taxon>Bacillales</taxon>
        <taxon>Bacillaceae</taxon>
        <taxon>Pseudogracilibacillus</taxon>
    </lineage>
</organism>
<keyword evidence="2" id="KW-0732">Signal</keyword>
<protein>
    <recommendedName>
        <fullName evidence="5">YusW-like protein</fullName>
    </recommendedName>
</protein>
<sequence length="155" mass="17964">MKKYLLMFAALLLITACGNKVATLEKEGSAEEQPEEEKEVEENESDEVEVEETDDTVAIHANIGEEFAIDSNQVVKQIDEAVAADDKNLINYKMIDDYQEKYIDNIMSFTEEEENLFVQTMVMIEVIDEYFTIESEKRDFEIDINNFYYIVENGE</sequence>
<dbReference type="EMBL" id="QJJQ01000003">
    <property type="protein sequence ID" value="PXW88805.1"/>
    <property type="molecule type" value="Genomic_DNA"/>
</dbReference>
<evidence type="ECO:0000313" key="3">
    <source>
        <dbReference type="EMBL" id="PXW88805.1"/>
    </source>
</evidence>
<comment type="caution">
    <text evidence="3">The sequence shown here is derived from an EMBL/GenBank/DDBJ whole genome shotgun (WGS) entry which is preliminary data.</text>
</comment>
<feature type="chain" id="PRO_5038992442" description="YusW-like protein" evidence="2">
    <location>
        <begin position="23"/>
        <end position="155"/>
    </location>
</feature>
<feature type="region of interest" description="Disordered" evidence="1">
    <location>
        <begin position="27"/>
        <end position="53"/>
    </location>
</feature>
<feature type="signal peptide" evidence="2">
    <location>
        <begin position="1"/>
        <end position="22"/>
    </location>
</feature>
<dbReference type="Proteomes" id="UP000247978">
    <property type="component" value="Unassembled WGS sequence"/>
</dbReference>
<proteinExistence type="predicted"/>
<reference evidence="3 4" key="1">
    <citation type="submission" date="2018-05" db="EMBL/GenBank/DDBJ databases">
        <title>Genomic Encyclopedia of Type Strains, Phase IV (KMG-IV): sequencing the most valuable type-strain genomes for metagenomic binning, comparative biology and taxonomic classification.</title>
        <authorList>
            <person name="Goeker M."/>
        </authorList>
    </citation>
    <scope>NUCLEOTIDE SEQUENCE [LARGE SCALE GENOMIC DNA]</scope>
    <source>
        <strain evidence="3 4">DSM 28556</strain>
    </source>
</reference>
<evidence type="ECO:0000256" key="2">
    <source>
        <dbReference type="SAM" id="SignalP"/>
    </source>
</evidence>
<gene>
    <name evidence="3" type="ORF">DFR56_103311</name>
</gene>
<accession>A0A2V3W9A3</accession>
<evidence type="ECO:0000313" key="4">
    <source>
        <dbReference type="Proteomes" id="UP000247978"/>
    </source>
</evidence>